<sequence length="134" mass="16293">MIHFRIVIKKRRSWSMGNVNWEMFKSELEREDSMTSPESFARLPGREQLESLHGWICIAMDKATKRFVRGKSKRAAWWTEQVKDLKGRIAKARKKWQLTRKLERNLDGNERCRFEYQGLLRHYKKAIKETWRYC</sequence>
<accession>A0AA38J8Z7</accession>
<comment type="caution">
    <text evidence="1">The sequence shown here is derived from an EMBL/GenBank/DDBJ whole genome shotgun (WGS) entry which is preliminary data.</text>
</comment>
<evidence type="ECO:0000313" key="1">
    <source>
        <dbReference type="EMBL" id="KAJ3665969.1"/>
    </source>
</evidence>
<name>A0AA38J8Z7_9CUCU</name>
<evidence type="ECO:0000313" key="2">
    <source>
        <dbReference type="Proteomes" id="UP001168821"/>
    </source>
</evidence>
<protein>
    <submittedName>
        <fullName evidence="1">Uncharacterized protein</fullName>
    </submittedName>
</protein>
<proteinExistence type="predicted"/>
<reference evidence="1" key="1">
    <citation type="journal article" date="2023" name="G3 (Bethesda)">
        <title>Whole genome assemblies of Zophobas morio and Tenebrio molitor.</title>
        <authorList>
            <person name="Kaur S."/>
            <person name="Stinson S.A."/>
            <person name="diCenzo G.C."/>
        </authorList>
    </citation>
    <scope>NUCLEOTIDE SEQUENCE</scope>
    <source>
        <strain evidence="1">QUZm001</strain>
    </source>
</reference>
<gene>
    <name evidence="1" type="ORF">Zmor_001431</name>
</gene>
<dbReference type="Proteomes" id="UP001168821">
    <property type="component" value="Unassembled WGS sequence"/>
</dbReference>
<dbReference type="EMBL" id="JALNTZ010000001">
    <property type="protein sequence ID" value="KAJ3665969.1"/>
    <property type="molecule type" value="Genomic_DNA"/>
</dbReference>
<keyword evidence="2" id="KW-1185">Reference proteome</keyword>
<organism evidence="1 2">
    <name type="scientific">Zophobas morio</name>
    <dbReference type="NCBI Taxonomy" id="2755281"/>
    <lineage>
        <taxon>Eukaryota</taxon>
        <taxon>Metazoa</taxon>
        <taxon>Ecdysozoa</taxon>
        <taxon>Arthropoda</taxon>
        <taxon>Hexapoda</taxon>
        <taxon>Insecta</taxon>
        <taxon>Pterygota</taxon>
        <taxon>Neoptera</taxon>
        <taxon>Endopterygota</taxon>
        <taxon>Coleoptera</taxon>
        <taxon>Polyphaga</taxon>
        <taxon>Cucujiformia</taxon>
        <taxon>Tenebrionidae</taxon>
        <taxon>Zophobas</taxon>
    </lineage>
</organism>
<dbReference type="AlphaFoldDB" id="A0AA38J8Z7"/>